<evidence type="ECO:0000256" key="5">
    <source>
        <dbReference type="ARBA" id="ARBA00022806"/>
    </source>
</evidence>
<evidence type="ECO:0000256" key="12">
    <source>
        <dbReference type="ARBA" id="ARBA00034808"/>
    </source>
</evidence>
<dbReference type="InterPro" id="IPR038726">
    <property type="entry name" value="PDDEXK_AddAB-type"/>
</dbReference>
<dbReference type="Pfam" id="PF00580">
    <property type="entry name" value="UvrD-helicase"/>
    <property type="match status" value="1"/>
</dbReference>
<dbReference type="Pfam" id="PF12705">
    <property type="entry name" value="PDDEXK_1"/>
    <property type="match status" value="1"/>
</dbReference>
<dbReference type="Pfam" id="PF13361">
    <property type="entry name" value="UvrD_C"/>
    <property type="match status" value="1"/>
</dbReference>
<evidence type="ECO:0000256" key="4">
    <source>
        <dbReference type="ARBA" id="ARBA00022801"/>
    </source>
</evidence>
<comment type="catalytic activity">
    <reaction evidence="13">
        <text>ATP + H2O = ADP + phosphate + H(+)</text>
        <dbReference type="Rhea" id="RHEA:13065"/>
        <dbReference type="ChEBI" id="CHEBI:15377"/>
        <dbReference type="ChEBI" id="CHEBI:15378"/>
        <dbReference type="ChEBI" id="CHEBI:30616"/>
        <dbReference type="ChEBI" id="CHEBI:43474"/>
        <dbReference type="ChEBI" id="CHEBI:456216"/>
        <dbReference type="EC" id="5.6.2.4"/>
    </reaction>
</comment>
<evidence type="ECO:0000256" key="10">
    <source>
        <dbReference type="ARBA" id="ARBA00023235"/>
    </source>
</evidence>
<evidence type="ECO:0000256" key="14">
    <source>
        <dbReference type="PROSITE-ProRule" id="PRU00560"/>
    </source>
</evidence>
<protein>
    <recommendedName>
        <fullName evidence="12">DNA 3'-5' helicase</fullName>
        <ecNumber evidence="12">5.6.2.4</ecNumber>
    </recommendedName>
</protein>
<reference evidence="18" key="1">
    <citation type="journal article" date="2019" name="Int. J. Syst. Evol. Microbiol.">
        <title>The Global Catalogue of Microorganisms (GCM) 10K type strain sequencing project: providing services to taxonomists for standard genome sequencing and annotation.</title>
        <authorList>
            <consortium name="The Broad Institute Genomics Platform"/>
            <consortium name="The Broad Institute Genome Sequencing Center for Infectious Disease"/>
            <person name="Wu L."/>
            <person name="Ma J."/>
        </authorList>
    </citation>
    <scope>NUCLEOTIDE SEQUENCE [LARGE SCALE GENOMIC DNA]</scope>
    <source>
        <strain evidence="18">JCM 14370</strain>
    </source>
</reference>
<keyword evidence="7 14" id="KW-0067">ATP-binding</keyword>
<keyword evidence="18" id="KW-1185">Reference proteome</keyword>
<feature type="binding site" evidence="14">
    <location>
        <begin position="24"/>
        <end position="31"/>
    </location>
    <ligand>
        <name>ATP</name>
        <dbReference type="ChEBI" id="CHEBI:30616"/>
    </ligand>
</feature>
<dbReference type="Gene3D" id="3.90.320.10">
    <property type="match status" value="1"/>
</dbReference>
<evidence type="ECO:0000256" key="11">
    <source>
        <dbReference type="ARBA" id="ARBA00034617"/>
    </source>
</evidence>
<evidence type="ECO:0000256" key="7">
    <source>
        <dbReference type="ARBA" id="ARBA00022840"/>
    </source>
</evidence>
<evidence type="ECO:0000256" key="1">
    <source>
        <dbReference type="ARBA" id="ARBA00022722"/>
    </source>
</evidence>
<evidence type="ECO:0000256" key="13">
    <source>
        <dbReference type="ARBA" id="ARBA00048988"/>
    </source>
</evidence>
<dbReference type="PROSITE" id="PS51198">
    <property type="entry name" value="UVRD_HELICASE_ATP_BIND"/>
    <property type="match status" value="1"/>
</dbReference>
<feature type="domain" description="UvrD-like helicase C-terminal" evidence="16">
    <location>
        <begin position="433"/>
        <end position="712"/>
    </location>
</feature>
<sequence length="1076" mass="121781">MTQEKLTPRQKLAVTAPGNVVIQAGAGSGKTHVLAERIIYLLEQGLKPRELCAVTFTEAAARELRSRVESHLEKKVSENEMLWGDVLDDFPEAQISTIHSLCGRIAREQPLESEASFNMQVLDEGAFQNWLEEVFPEVLQGLPPSVHADLPFSLLSQALRRLLGDPLTAELALEKVQDLTPQELRDLQRQQLQTLWEGQEACRKAKLSLLRAVTCKDLADPLYPTYALLLELLELPDAMAFNDRFFSMPYSKSAGRAPSWSTGGKTLVHETVAWLREVFWNARIREEDLWHHRALFQLKQAYAQTLQKRYALSMRDNVMGFADLEYHARQAILHPQVRQYYQQRWKVLLIDEFQDTSPAQWTILKGLIEERTLYTVVGDEKQSIYGFRGSDVNLIQTLAQDNQQMGSVVDLDISFRTHHQLVEVVNRVFEVLFHGQGHRNSVPMRSLQAARPQKPTPDLGSVEVHVIAGEQMGALREAEGRLMVLRIQDLIRRQVPVYDRQQGTLRPVRHQDIAVLYRARTHLGTYLKAFKQAGIPHVVESGMNLFDRPEVQDQLMFLQFLASPFDDLALATLLRSPCFMLSDPELYALTRNMQESLWHTLQKDAAHRDIARLLQEVLAGRKDSSPVEVLEVLHEKTRYPLVLSCLPEAERRLLNLSRFKGLLRELYLQGHTDVFSAAQALKNLTEAGMEVPEAVPPFQDAVRFMTIHKSKGLEFPVVVLLDSLHVSPQFKDQVLIDSELGVALKHPDDTLDLPEAYLTLHQEQTKRSALEELRVKYVAFTRAADLLILGLPLTRKQEAPYQQLMEALAGTDHEIYTYEAQQIPLLDPILPLQAGADPADAPSGAALPFLLPESLPVTSVGVYLKCPRSFEYQHLRGIQGLSLQWSRQAPGPRILRGKNIGGLVHTALENGWVGLPDLQEHLKGEHPAVVQEVHRLVSSLGHEAFQELKNLNFTREQAYSIAYAGMTFEGVVDAFTDSWIIDYKTDSFINPQHHLPQMALYSHHLKIPRASLVYLRHNQLHTFGAAELQEGLQNIDVMLEDLRSGKLEARPSAFNCRFCPHQMHCPDAVPPSETAT</sequence>
<dbReference type="PANTHER" id="PTHR11070:SF48">
    <property type="entry name" value="ATP-DEPENDENT HELICASE_NUCLEASE SUBUNIT A"/>
    <property type="match status" value="1"/>
</dbReference>
<keyword evidence="2 14" id="KW-0547">Nucleotide-binding</keyword>
<keyword evidence="1" id="KW-0540">Nuclease</keyword>
<keyword evidence="10" id="KW-0413">Isomerase</keyword>
<keyword evidence="5 14" id="KW-0347">Helicase</keyword>
<feature type="domain" description="UvrD-like helicase ATP-binding" evidence="15">
    <location>
        <begin position="3"/>
        <end position="418"/>
    </location>
</feature>
<keyword evidence="4 14" id="KW-0378">Hydrolase</keyword>
<evidence type="ECO:0000259" key="15">
    <source>
        <dbReference type="PROSITE" id="PS51198"/>
    </source>
</evidence>
<proteinExistence type="predicted"/>
<keyword evidence="3" id="KW-0227">DNA damage</keyword>
<comment type="catalytic activity">
    <reaction evidence="11">
        <text>Couples ATP hydrolysis with the unwinding of duplex DNA by translocating in the 3'-5' direction.</text>
        <dbReference type="EC" id="5.6.2.4"/>
    </reaction>
</comment>
<dbReference type="InterPro" id="IPR014017">
    <property type="entry name" value="DNA_helicase_UvrD-like_C"/>
</dbReference>
<dbReference type="InterPro" id="IPR000212">
    <property type="entry name" value="DNA_helicase_UvrD/REP"/>
</dbReference>
<dbReference type="SUPFAM" id="SSF52540">
    <property type="entry name" value="P-loop containing nucleoside triphosphate hydrolases"/>
    <property type="match status" value="1"/>
</dbReference>
<evidence type="ECO:0000256" key="2">
    <source>
        <dbReference type="ARBA" id="ARBA00022741"/>
    </source>
</evidence>
<evidence type="ECO:0000256" key="6">
    <source>
        <dbReference type="ARBA" id="ARBA00022839"/>
    </source>
</evidence>
<evidence type="ECO:0000256" key="8">
    <source>
        <dbReference type="ARBA" id="ARBA00023125"/>
    </source>
</evidence>
<evidence type="ECO:0000259" key="16">
    <source>
        <dbReference type="PROSITE" id="PS51217"/>
    </source>
</evidence>
<keyword evidence="8" id="KW-0238">DNA-binding</keyword>
<dbReference type="EMBL" id="BMOD01000007">
    <property type="protein sequence ID" value="GGJ36250.1"/>
    <property type="molecule type" value="Genomic_DNA"/>
</dbReference>
<dbReference type="RefSeq" id="WP_189002826.1">
    <property type="nucleotide sequence ID" value="NZ_BMOD01000007.1"/>
</dbReference>
<keyword evidence="9" id="KW-0234">DNA repair</keyword>
<dbReference type="Gene3D" id="3.40.50.300">
    <property type="entry name" value="P-loop containing nucleotide triphosphate hydrolases"/>
    <property type="match status" value="4"/>
</dbReference>
<name>A0ABQ2CZK4_9DEIO</name>
<dbReference type="InterPro" id="IPR027417">
    <property type="entry name" value="P-loop_NTPase"/>
</dbReference>
<evidence type="ECO:0000256" key="3">
    <source>
        <dbReference type="ARBA" id="ARBA00022763"/>
    </source>
</evidence>
<accession>A0ABQ2CZK4</accession>
<dbReference type="InterPro" id="IPR014016">
    <property type="entry name" value="UvrD-like_ATP-bd"/>
</dbReference>
<organism evidence="17 18">
    <name type="scientific">Deinococcus roseus</name>
    <dbReference type="NCBI Taxonomy" id="392414"/>
    <lineage>
        <taxon>Bacteria</taxon>
        <taxon>Thermotogati</taxon>
        <taxon>Deinococcota</taxon>
        <taxon>Deinococci</taxon>
        <taxon>Deinococcales</taxon>
        <taxon>Deinococcaceae</taxon>
        <taxon>Deinococcus</taxon>
    </lineage>
</organism>
<comment type="caution">
    <text evidence="17">The sequence shown here is derived from an EMBL/GenBank/DDBJ whole genome shotgun (WGS) entry which is preliminary data.</text>
</comment>
<dbReference type="EC" id="5.6.2.4" evidence="12"/>
<gene>
    <name evidence="17" type="ORF">GCM10008938_22940</name>
</gene>
<dbReference type="PANTHER" id="PTHR11070">
    <property type="entry name" value="UVRD / RECB / PCRA DNA HELICASE FAMILY MEMBER"/>
    <property type="match status" value="1"/>
</dbReference>
<dbReference type="InterPro" id="IPR011604">
    <property type="entry name" value="PDDEXK-like_dom_sf"/>
</dbReference>
<dbReference type="PROSITE" id="PS51217">
    <property type="entry name" value="UVRD_HELICASE_CTER"/>
    <property type="match status" value="1"/>
</dbReference>
<evidence type="ECO:0000256" key="9">
    <source>
        <dbReference type="ARBA" id="ARBA00023204"/>
    </source>
</evidence>
<dbReference type="CDD" id="cd17932">
    <property type="entry name" value="DEXQc_UvrD"/>
    <property type="match status" value="1"/>
</dbReference>
<evidence type="ECO:0000313" key="18">
    <source>
        <dbReference type="Proteomes" id="UP000632222"/>
    </source>
</evidence>
<keyword evidence="6" id="KW-0269">Exonuclease</keyword>
<evidence type="ECO:0000313" key="17">
    <source>
        <dbReference type="EMBL" id="GGJ36250.1"/>
    </source>
</evidence>
<dbReference type="Gene3D" id="1.10.486.10">
    <property type="entry name" value="PCRA, domain 4"/>
    <property type="match status" value="1"/>
</dbReference>
<dbReference type="Proteomes" id="UP000632222">
    <property type="component" value="Unassembled WGS sequence"/>
</dbReference>